<name>A0AAV9FBL0_ACOCL</name>
<dbReference type="InterPro" id="IPR027246">
    <property type="entry name" value="Porin_Euk/Tom40"/>
</dbReference>
<dbReference type="Proteomes" id="UP001180020">
    <property type="component" value="Unassembled WGS sequence"/>
</dbReference>
<dbReference type="AlphaFoldDB" id="A0AAV9FBL0"/>
<keyword evidence="3" id="KW-1185">Reference proteome</keyword>
<evidence type="ECO:0000313" key="3">
    <source>
        <dbReference type="Proteomes" id="UP001180020"/>
    </source>
</evidence>
<reference evidence="2" key="1">
    <citation type="journal article" date="2023" name="Nat. Commun.">
        <title>Diploid and tetraploid genomes of Acorus and the evolution of monocots.</title>
        <authorList>
            <person name="Ma L."/>
            <person name="Liu K.W."/>
            <person name="Li Z."/>
            <person name="Hsiao Y.Y."/>
            <person name="Qi Y."/>
            <person name="Fu T."/>
            <person name="Tang G.D."/>
            <person name="Zhang D."/>
            <person name="Sun W.H."/>
            <person name="Liu D.K."/>
            <person name="Li Y."/>
            <person name="Chen G.Z."/>
            <person name="Liu X.D."/>
            <person name="Liao X.Y."/>
            <person name="Jiang Y.T."/>
            <person name="Yu X."/>
            <person name="Hao Y."/>
            <person name="Huang J."/>
            <person name="Zhao X.W."/>
            <person name="Ke S."/>
            <person name="Chen Y.Y."/>
            <person name="Wu W.L."/>
            <person name="Hsu J.L."/>
            <person name="Lin Y.F."/>
            <person name="Huang M.D."/>
            <person name="Li C.Y."/>
            <person name="Huang L."/>
            <person name="Wang Z.W."/>
            <person name="Zhao X."/>
            <person name="Zhong W.Y."/>
            <person name="Peng D.H."/>
            <person name="Ahmad S."/>
            <person name="Lan S."/>
            <person name="Zhang J.S."/>
            <person name="Tsai W.C."/>
            <person name="Van de Peer Y."/>
            <person name="Liu Z.J."/>
        </authorList>
    </citation>
    <scope>NUCLEOTIDE SEQUENCE</scope>
    <source>
        <strain evidence="2">CP</strain>
    </source>
</reference>
<dbReference type="GO" id="GO:0005741">
    <property type="term" value="C:mitochondrial outer membrane"/>
    <property type="evidence" value="ECO:0007669"/>
    <property type="project" value="InterPro"/>
</dbReference>
<dbReference type="InterPro" id="IPR023614">
    <property type="entry name" value="Porin_dom_sf"/>
</dbReference>
<proteinExistence type="inferred from homology"/>
<organism evidence="2 3">
    <name type="scientific">Acorus calamus</name>
    <name type="common">Sweet flag</name>
    <dbReference type="NCBI Taxonomy" id="4465"/>
    <lineage>
        <taxon>Eukaryota</taxon>
        <taxon>Viridiplantae</taxon>
        <taxon>Streptophyta</taxon>
        <taxon>Embryophyta</taxon>
        <taxon>Tracheophyta</taxon>
        <taxon>Spermatophyta</taxon>
        <taxon>Magnoliopsida</taxon>
        <taxon>Liliopsida</taxon>
        <taxon>Acoraceae</taxon>
        <taxon>Acorus</taxon>
    </lineage>
</organism>
<dbReference type="PANTHER" id="PTHR11743">
    <property type="entry name" value="VOLTAGE-DEPENDENT ANION-SELECTIVE CHANNEL"/>
    <property type="match status" value="1"/>
</dbReference>
<gene>
    <name evidence="2" type="primary">VDAC2</name>
    <name evidence="2" type="ORF">QJS10_CPA02g00397</name>
</gene>
<dbReference type="GO" id="GO:0008308">
    <property type="term" value="F:voltage-gated monoatomic anion channel activity"/>
    <property type="evidence" value="ECO:0007669"/>
    <property type="project" value="InterPro"/>
</dbReference>
<dbReference type="PANTHER" id="PTHR11743:SF23">
    <property type="entry name" value="MITOCHONDRIAL OUTER MEMBRANE PROTEIN PORIN 5-RELATED"/>
    <property type="match status" value="1"/>
</dbReference>
<evidence type="ECO:0000256" key="1">
    <source>
        <dbReference type="ARBA" id="ARBA00009624"/>
    </source>
</evidence>
<sequence length="83" mass="9314">MSALVDEIMRRYSNNENMFTAGGSHAIDPQTTFKAKLNNHGKLGTLLQHKLKPKSLLTISGEFDTKPLEKYPKFGLSLVIKPR</sequence>
<dbReference type="EMBL" id="JAUJYO010000002">
    <property type="protein sequence ID" value="KAK1323405.1"/>
    <property type="molecule type" value="Genomic_DNA"/>
</dbReference>
<dbReference type="InterPro" id="IPR001925">
    <property type="entry name" value="Porin_Euk"/>
</dbReference>
<accession>A0AAV9FBL0</accession>
<protein>
    <submittedName>
        <fullName evidence="2">Mitochondrial outer membrane protein porin 2</fullName>
    </submittedName>
</protein>
<reference evidence="2" key="2">
    <citation type="submission" date="2023-06" db="EMBL/GenBank/DDBJ databases">
        <authorList>
            <person name="Ma L."/>
            <person name="Liu K.-W."/>
            <person name="Li Z."/>
            <person name="Hsiao Y.-Y."/>
            <person name="Qi Y."/>
            <person name="Fu T."/>
            <person name="Tang G."/>
            <person name="Zhang D."/>
            <person name="Sun W.-H."/>
            <person name="Liu D.-K."/>
            <person name="Li Y."/>
            <person name="Chen G.-Z."/>
            <person name="Liu X.-D."/>
            <person name="Liao X.-Y."/>
            <person name="Jiang Y.-T."/>
            <person name="Yu X."/>
            <person name="Hao Y."/>
            <person name="Huang J."/>
            <person name="Zhao X.-W."/>
            <person name="Ke S."/>
            <person name="Chen Y.-Y."/>
            <person name="Wu W.-L."/>
            <person name="Hsu J.-L."/>
            <person name="Lin Y.-F."/>
            <person name="Huang M.-D."/>
            <person name="Li C.-Y."/>
            <person name="Huang L."/>
            <person name="Wang Z.-W."/>
            <person name="Zhao X."/>
            <person name="Zhong W.-Y."/>
            <person name="Peng D.-H."/>
            <person name="Ahmad S."/>
            <person name="Lan S."/>
            <person name="Zhang J.-S."/>
            <person name="Tsai W.-C."/>
            <person name="Van De Peer Y."/>
            <person name="Liu Z.-J."/>
        </authorList>
    </citation>
    <scope>NUCLEOTIDE SEQUENCE</scope>
    <source>
        <strain evidence="2">CP</strain>
        <tissue evidence="2">Leaves</tissue>
    </source>
</reference>
<comment type="similarity">
    <text evidence="1">Belongs to the eukaryotic mitochondrial porin (TC 1.B.8.1) family.</text>
</comment>
<dbReference type="Gene3D" id="2.40.160.10">
    <property type="entry name" value="Porin"/>
    <property type="match status" value="1"/>
</dbReference>
<dbReference type="Pfam" id="PF01459">
    <property type="entry name" value="Porin_3"/>
    <property type="match status" value="1"/>
</dbReference>
<evidence type="ECO:0000313" key="2">
    <source>
        <dbReference type="EMBL" id="KAK1323405.1"/>
    </source>
</evidence>
<comment type="caution">
    <text evidence="2">The sequence shown here is derived from an EMBL/GenBank/DDBJ whole genome shotgun (WGS) entry which is preliminary data.</text>
</comment>